<dbReference type="PANTHER" id="PTHR45912">
    <property type="entry name" value="CILIA- AND FLAGELLA-ASSOCIATED PROTEIN 47"/>
    <property type="match status" value="1"/>
</dbReference>
<gene>
    <name evidence="2" type="primary">LOC124293236</name>
</gene>
<dbReference type="GeneID" id="124293236"/>
<evidence type="ECO:0000313" key="1">
    <source>
        <dbReference type="Proteomes" id="UP000829291"/>
    </source>
</evidence>
<dbReference type="Gene3D" id="2.60.40.10">
    <property type="entry name" value="Immunoglobulins"/>
    <property type="match status" value="2"/>
</dbReference>
<proteinExistence type="predicted"/>
<sequence length="319" mass="36446">MTFRQLIVIQNTGKHSAHVRICSPNSIAFQIKTLQGGVFLSPGLRILRWVHYSYKRNSVLHAMIPIYINWTYIDYHVICTLAKENLSIEPNSLDFGIVDIGSTSGIKILTLKNDGGKSTRFAVDLGPNEMELSVRPLKGVVRTRSKMALRVELIGVEEGSFYGEFWIKSTPNIQVPVRVNIIIPRLVVYHPNTTGDFTLIDFSPTFTNTVRHDTLILRNHSAQVSNFVVLGEIENDLIPINNINLKKHPEFEVFKIHPLEGRMDPFEGRIFNITFSPTNKVLKNVGEFRKDESRDFMIFVRIFRIHCTEVKDIISMPIL</sequence>
<dbReference type="InterPro" id="IPR013783">
    <property type="entry name" value="Ig-like_fold"/>
</dbReference>
<accession>A0ABM3FML7</accession>
<organism evidence="1 2">
    <name type="scientific">Neodiprion lecontei</name>
    <name type="common">Redheaded pine sawfly</name>
    <dbReference type="NCBI Taxonomy" id="441921"/>
    <lineage>
        <taxon>Eukaryota</taxon>
        <taxon>Metazoa</taxon>
        <taxon>Ecdysozoa</taxon>
        <taxon>Arthropoda</taxon>
        <taxon>Hexapoda</taxon>
        <taxon>Insecta</taxon>
        <taxon>Pterygota</taxon>
        <taxon>Neoptera</taxon>
        <taxon>Endopterygota</taxon>
        <taxon>Hymenoptera</taxon>
        <taxon>Tenthredinoidea</taxon>
        <taxon>Diprionidae</taxon>
        <taxon>Diprioninae</taxon>
        <taxon>Neodiprion</taxon>
    </lineage>
</organism>
<keyword evidence="1" id="KW-1185">Reference proteome</keyword>
<reference evidence="2" key="1">
    <citation type="submission" date="2025-08" db="UniProtKB">
        <authorList>
            <consortium name="RefSeq"/>
        </authorList>
    </citation>
    <scope>IDENTIFICATION</scope>
    <source>
        <tissue evidence="2">Thorax and Abdomen</tissue>
    </source>
</reference>
<name>A0ABM3FML7_NEOLC</name>
<protein>
    <submittedName>
        <fullName evidence="2">Uncharacterized protein LOC124293236</fullName>
    </submittedName>
</protein>
<evidence type="ECO:0000313" key="2">
    <source>
        <dbReference type="RefSeq" id="XP_046589269.1"/>
    </source>
</evidence>
<dbReference type="PANTHER" id="PTHR45912:SF3">
    <property type="entry name" value="CILIA- AND FLAGELLA-ASSOCIATED PROTEIN 47"/>
    <property type="match status" value="1"/>
</dbReference>
<dbReference type="RefSeq" id="XP_046589269.1">
    <property type="nucleotide sequence ID" value="XM_046733313.1"/>
</dbReference>
<dbReference type="Proteomes" id="UP000829291">
    <property type="component" value="Chromosome 3"/>
</dbReference>